<dbReference type="KEGG" id="buo:BRPE64_CCDS03730"/>
<gene>
    <name evidence="2" type="ORF">BRPE64_CCDS03730</name>
</gene>
<sequence length="42" mass="4801">MSFADLADLERTVREAEGKGEPATQKKSAEGFEAFRRFHCKR</sequence>
<dbReference type="AlphaFoldDB" id="R4X212"/>
<dbReference type="EMBL" id="AP013060">
    <property type="protein sequence ID" value="BAN26456.1"/>
    <property type="molecule type" value="Genomic_DNA"/>
</dbReference>
<dbReference type="HOGENOM" id="CLU_3248356_0_0_4"/>
<protein>
    <submittedName>
        <fullName evidence="2">Uncharacterized protein</fullName>
    </submittedName>
</protein>
<dbReference type="Proteomes" id="UP000013966">
    <property type="component" value="Chromosome 3"/>
</dbReference>
<evidence type="ECO:0000313" key="3">
    <source>
        <dbReference type="Proteomes" id="UP000013966"/>
    </source>
</evidence>
<organism evidence="2 3">
    <name type="scientific">Caballeronia insecticola</name>
    <dbReference type="NCBI Taxonomy" id="758793"/>
    <lineage>
        <taxon>Bacteria</taxon>
        <taxon>Pseudomonadati</taxon>
        <taxon>Pseudomonadota</taxon>
        <taxon>Betaproteobacteria</taxon>
        <taxon>Burkholderiales</taxon>
        <taxon>Burkholderiaceae</taxon>
        <taxon>Caballeronia</taxon>
    </lineage>
</organism>
<evidence type="ECO:0000313" key="2">
    <source>
        <dbReference type="EMBL" id="BAN26456.1"/>
    </source>
</evidence>
<evidence type="ECO:0000256" key="1">
    <source>
        <dbReference type="SAM" id="MobiDB-lite"/>
    </source>
</evidence>
<accession>R4X212</accession>
<feature type="compositionally biased region" description="Basic and acidic residues" evidence="1">
    <location>
        <begin position="8"/>
        <end position="20"/>
    </location>
</feature>
<name>R4X212_9BURK</name>
<dbReference type="PATRIC" id="fig|758793.3.peg.4694"/>
<reference evidence="2 3" key="2">
    <citation type="journal article" date="2018" name="Int. J. Syst. Evol. Microbiol.">
        <title>Burkholderia insecticola sp. nov., a gut symbiotic bacterium of the bean bug Riptortus pedestris.</title>
        <authorList>
            <person name="Takeshita K."/>
            <person name="Tamaki H."/>
            <person name="Ohbayashi T."/>
            <person name="Meng X.-Y."/>
            <person name="Sone T."/>
            <person name="Mitani Y."/>
            <person name="Peeters C."/>
            <person name="Kikuchi Y."/>
            <person name="Vandamme P."/>
        </authorList>
    </citation>
    <scope>NUCLEOTIDE SEQUENCE [LARGE SCALE GENOMIC DNA]</scope>
    <source>
        <strain evidence="2">RPE64</strain>
    </source>
</reference>
<reference evidence="2 3" key="1">
    <citation type="journal article" date="2013" name="Genome Announc.">
        <title>Complete Genome Sequence of Burkholderia sp. Strain RPE64, Bacterial Symbiont of the Bean Bug Riptortus pedestris.</title>
        <authorList>
            <person name="Shibata T.F."/>
            <person name="Maeda T."/>
            <person name="Nikoh N."/>
            <person name="Yamaguchi K."/>
            <person name="Oshima K."/>
            <person name="Hattori M."/>
            <person name="Nishiyama T."/>
            <person name="Hasebe M."/>
            <person name="Fukatsu T."/>
            <person name="Kikuchi Y."/>
            <person name="Shigenobu S."/>
        </authorList>
    </citation>
    <scope>NUCLEOTIDE SEQUENCE [LARGE SCALE GENOMIC DNA]</scope>
</reference>
<keyword evidence="3" id="KW-1185">Reference proteome</keyword>
<proteinExistence type="predicted"/>
<feature type="region of interest" description="Disordered" evidence="1">
    <location>
        <begin position="1"/>
        <end position="30"/>
    </location>
</feature>